<accession>A0ACC2LEI4</accession>
<evidence type="ECO:0000313" key="1">
    <source>
        <dbReference type="EMBL" id="KAJ8631834.1"/>
    </source>
</evidence>
<protein>
    <submittedName>
        <fullName evidence="1">Uncharacterized protein</fullName>
    </submittedName>
</protein>
<dbReference type="EMBL" id="CM056815">
    <property type="protein sequence ID" value="KAJ8631834.1"/>
    <property type="molecule type" value="Genomic_DNA"/>
</dbReference>
<organism evidence="1 2">
    <name type="scientific">Persea americana</name>
    <name type="common">Avocado</name>
    <dbReference type="NCBI Taxonomy" id="3435"/>
    <lineage>
        <taxon>Eukaryota</taxon>
        <taxon>Viridiplantae</taxon>
        <taxon>Streptophyta</taxon>
        <taxon>Embryophyta</taxon>
        <taxon>Tracheophyta</taxon>
        <taxon>Spermatophyta</taxon>
        <taxon>Magnoliopsida</taxon>
        <taxon>Magnoliidae</taxon>
        <taxon>Laurales</taxon>
        <taxon>Lauraceae</taxon>
        <taxon>Persea</taxon>
    </lineage>
</organism>
<comment type="caution">
    <text evidence="1">The sequence shown here is derived from an EMBL/GenBank/DDBJ whole genome shotgun (WGS) entry which is preliminary data.</text>
</comment>
<reference evidence="1 2" key="1">
    <citation type="journal article" date="2022" name="Hortic Res">
        <title>A haplotype resolved chromosomal level avocado genome allows analysis of novel avocado genes.</title>
        <authorList>
            <person name="Nath O."/>
            <person name="Fletcher S.J."/>
            <person name="Hayward A."/>
            <person name="Shaw L.M."/>
            <person name="Masouleh A.K."/>
            <person name="Furtado A."/>
            <person name="Henry R.J."/>
            <person name="Mitter N."/>
        </authorList>
    </citation>
    <scope>NUCLEOTIDE SEQUENCE [LARGE SCALE GENOMIC DNA]</scope>
    <source>
        <strain evidence="2">cv. Hass</strain>
    </source>
</reference>
<gene>
    <name evidence="1" type="ORF">MRB53_025157</name>
</gene>
<dbReference type="Proteomes" id="UP001234297">
    <property type="component" value="Chromosome 7"/>
</dbReference>
<evidence type="ECO:0000313" key="2">
    <source>
        <dbReference type="Proteomes" id="UP001234297"/>
    </source>
</evidence>
<name>A0ACC2LEI4_PERAE</name>
<sequence>MYVFLSITVFMLAVLIEWLSHAQLMIQPRSTHVASAIERTSFHVGRVALAYALMLLLMPFDTWVFLVALAGHSFGFLLFGGQISDSSKAPEHGLQTCNPAVEAC</sequence>
<proteinExistence type="predicted"/>
<keyword evidence="2" id="KW-1185">Reference proteome</keyword>